<evidence type="ECO:0000313" key="4">
    <source>
        <dbReference type="Proteomes" id="UP001438008"/>
    </source>
</evidence>
<feature type="transmembrane region" description="Helical" evidence="1">
    <location>
        <begin position="97"/>
        <end position="115"/>
    </location>
</feature>
<keyword evidence="1" id="KW-0472">Membrane</keyword>
<keyword evidence="1" id="KW-0812">Transmembrane</keyword>
<dbReference type="EMBL" id="JBBMFE010000001">
    <property type="protein sequence ID" value="MEQ2471108.1"/>
    <property type="molecule type" value="Genomic_DNA"/>
</dbReference>
<dbReference type="Pfam" id="PF02517">
    <property type="entry name" value="Rce1-like"/>
    <property type="match status" value="1"/>
</dbReference>
<dbReference type="RefSeq" id="WP_349163395.1">
    <property type="nucleotide sequence ID" value="NZ_JBBMFE010000001.1"/>
</dbReference>
<keyword evidence="3" id="KW-0378">Hydrolase</keyword>
<dbReference type="PANTHER" id="PTHR36435:SF1">
    <property type="entry name" value="CAAX AMINO TERMINAL PROTEASE FAMILY PROTEIN"/>
    <property type="match status" value="1"/>
</dbReference>
<keyword evidence="1" id="KW-1133">Transmembrane helix</keyword>
<reference evidence="3 4" key="1">
    <citation type="submission" date="2024-03" db="EMBL/GenBank/DDBJ databases">
        <title>Human intestinal bacterial collection.</title>
        <authorList>
            <person name="Pauvert C."/>
            <person name="Hitch T.C.A."/>
            <person name="Clavel T."/>
        </authorList>
    </citation>
    <scope>NUCLEOTIDE SEQUENCE [LARGE SCALE GENOMIC DNA]</scope>
    <source>
        <strain evidence="3 4">CLA-AA-H132</strain>
    </source>
</reference>
<name>A0ABV1FCL1_9FIRM</name>
<organism evidence="3 4">
    <name type="scientific">Laedolimicola intestinihominis</name>
    <dbReference type="NCBI Taxonomy" id="3133166"/>
    <lineage>
        <taxon>Bacteria</taxon>
        <taxon>Bacillati</taxon>
        <taxon>Bacillota</taxon>
        <taxon>Clostridia</taxon>
        <taxon>Lachnospirales</taxon>
        <taxon>Lachnospiraceae</taxon>
        <taxon>Laedolimicola</taxon>
    </lineage>
</organism>
<protein>
    <submittedName>
        <fullName evidence="3">CPBP family intramembrane glutamic endopeptidase</fullName>
        <ecNumber evidence="3">3.4.-.-</ecNumber>
    </submittedName>
</protein>
<sequence>MDQKNSLGKTLWELAMPFLLYVNLNMAIQAALELCFFEFFTAPEHAVWELAAVNAIEIPIFYRMYREDRIRGQADGQKTRSSGKTAAWKKQPRINRLILAILGGLFLGRGFNLLIGLTPLPTLFPGYETASDSLYTGSLLSLVAASVVTAPILEELLVRGILYRNLKKVLQNPYAAIVCASLLFGILHGNLVQGLFAFLIGLYLNWVYEAEGSLPPAILAHAAVNASTIFLERMPEWQNVLYGSLPLYLAVTAVCLLAGFCAWKKFTI</sequence>
<evidence type="ECO:0000313" key="3">
    <source>
        <dbReference type="EMBL" id="MEQ2471108.1"/>
    </source>
</evidence>
<proteinExistence type="predicted"/>
<evidence type="ECO:0000256" key="1">
    <source>
        <dbReference type="SAM" id="Phobius"/>
    </source>
</evidence>
<gene>
    <name evidence="3" type="ORF">WMO29_01130</name>
</gene>
<comment type="caution">
    <text evidence="3">The sequence shown here is derived from an EMBL/GenBank/DDBJ whole genome shotgun (WGS) entry which is preliminary data.</text>
</comment>
<dbReference type="GO" id="GO:0016787">
    <property type="term" value="F:hydrolase activity"/>
    <property type="evidence" value="ECO:0007669"/>
    <property type="project" value="UniProtKB-KW"/>
</dbReference>
<feature type="transmembrane region" description="Helical" evidence="1">
    <location>
        <begin position="135"/>
        <end position="153"/>
    </location>
</feature>
<keyword evidence="4" id="KW-1185">Reference proteome</keyword>
<dbReference type="InterPro" id="IPR003675">
    <property type="entry name" value="Rce1/LyrA-like_dom"/>
</dbReference>
<dbReference type="PANTHER" id="PTHR36435">
    <property type="entry name" value="SLR1288 PROTEIN"/>
    <property type="match status" value="1"/>
</dbReference>
<feature type="transmembrane region" description="Helical" evidence="1">
    <location>
        <begin position="174"/>
        <end position="204"/>
    </location>
</feature>
<dbReference type="EC" id="3.4.-.-" evidence="3"/>
<dbReference type="Proteomes" id="UP001438008">
    <property type="component" value="Unassembled WGS sequence"/>
</dbReference>
<dbReference type="InterPro" id="IPR052710">
    <property type="entry name" value="CAAX_protease"/>
</dbReference>
<evidence type="ECO:0000259" key="2">
    <source>
        <dbReference type="Pfam" id="PF02517"/>
    </source>
</evidence>
<accession>A0ABV1FCL1</accession>
<feature type="transmembrane region" description="Helical" evidence="1">
    <location>
        <begin position="240"/>
        <end position="263"/>
    </location>
</feature>
<feature type="domain" description="CAAX prenyl protease 2/Lysostaphin resistance protein A-like" evidence="2">
    <location>
        <begin position="139"/>
        <end position="226"/>
    </location>
</feature>
<feature type="transmembrane region" description="Helical" evidence="1">
    <location>
        <begin position="20"/>
        <end position="40"/>
    </location>
</feature>